<sequence length="117" mass="13619">MNQPLIYFINSKRQIKSKCLENLNKILPYSSFLRQLHFRGLIVFSAEFLNYSLKSVSIIKICPVVQKLFKAILQCLREMINRLQISLEYQLLSNPQGMLAQKHTFHALILETLLGHS</sequence>
<organism evidence="1 2">
    <name type="scientific">Halteria grandinella</name>
    <dbReference type="NCBI Taxonomy" id="5974"/>
    <lineage>
        <taxon>Eukaryota</taxon>
        <taxon>Sar</taxon>
        <taxon>Alveolata</taxon>
        <taxon>Ciliophora</taxon>
        <taxon>Intramacronucleata</taxon>
        <taxon>Spirotrichea</taxon>
        <taxon>Stichotrichia</taxon>
        <taxon>Sporadotrichida</taxon>
        <taxon>Halteriidae</taxon>
        <taxon>Halteria</taxon>
    </lineage>
</organism>
<accession>A0A8J8NJH5</accession>
<comment type="caution">
    <text evidence="1">The sequence shown here is derived from an EMBL/GenBank/DDBJ whole genome shotgun (WGS) entry which is preliminary data.</text>
</comment>
<evidence type="ECO:0000313" key="2">
    <source>
        <dbReference type="Proteomes" id="UP000785679"/>
    </source>
</evidence>
<name>A0A8J8NJH5_HALGN</name>
<evidence type="ECO:0000313" key="1">
    <source>
        <dbReference type="EMBL" id="TNV75600.1"/>
    </source>
</evidence>
<dbReference type="AlphaFoldDB" id="A0A8J8NJH5"/>
<protein>
    <submittedName>
        <fullName evidence="1">Uncharacterized protein</fullName>
    </submittedName>
</protein>
<gene>
    <name evidence="1" type="ORF">FGO68_gene9312</name>
</gene>
<reference evidence="1" key="1">
    <citation type="submission" date="2019-06" db="EMBL/GenBank/DDBJ databases">
        <authorList>
            <person name="Zheng W."/>
        </authorList>
    </citation>
    <scope>NUCLEOTIDE SEQUENCE</scope>
    <source>
        <strain evidence="1">QDHG01</strain>
    </source>
</reference>
<proteinExistence type="predicted"/>
<dbReference type="Proteomes" id="UP000785679">
    <property type="component" value="Unassembled WGS sequence"/>
</dbReference>
<keyword evidence="2" id="KW-1185">Reference proteome</keyword>
<dbReference type="EMBL" id="RRYP01015227">
    <property type="protein sequence ID" value="TNV75600.1"/>
    <property type="molecule type" value="Genomic_DNA"/>
</dbReference>